<gene>
    <name evidence="1" type="ORF">GCM10023330_00200</name>
</gene>
<dbReference type="RefSeq" id="WP_345274900.1">
    <property type="nucleotide sequence ID" value="NZ_BAABJW010000001.1"/>
</dbReference>
<accession>A0ABP9BQZ3</accession>
<evidence type="ECO:0000313" key="2">
    <source>
        <dbReference type="Proteomes" id="UP001501433"/>
    </source>
</evidence>
<protein>
    <submittedName>
        <fullName evidence="1">Uncharacterized protein</fullName>
    </submittedName>
</protein>
<dbReference type="Proteomes" id="UP001501433">
    <property type="component" value="Unassembled WGS sequence"/>
</dbReference>
<organism evidence="1 2">
    <name type="scientific">Litoribaculum gwangyangense</name>
    <dbReference type="NCBI Taxonomy" id="1130722"/>
    <lineage>
        <taxon>Bacteria</taxon>
        <taxon>Pseudomonadati</taxon>
        <taxon>Bacteroidota</taxon>
        <taxon>Flavobacteriia</taxon>
        <taxon>Flavobacteriales</taxon>
        <taxon>Flavobacteriaceae</taxon>
        <taxon>Litoribaculum</taxon>
    </lineage>
</organism>
<comment type="caution">
    <text evidence="1">The sequence shown here is derived from an EMBL/GenBank/DDBJ whole genome shotgun (WGS) entry which is preliminary data.</text>
</comment>
<reference evidence="2" key="1">
    <citation type="journal article" date="2019" name="Int. J. Syst. Evol. Microbiol.">
        <title>The Global Catalogue of Microorganisms (GCM) 10K type strain sequencing project: providing services to taxonomists for standard genome sequencing and annotation.</title>
        <authorList>
            <consortium name="The Broad Institute Genomics Platform"/>
            <consortium name="The Broad Institute Genome Sequencing Center for Infectious Disease"/>
            <person name="Wu L."/>
            <person name="Ma J."/>
        </authorList>
    </citation>
    <scope>NUCLEOTIDE SEQUENCE [LARGE SCALE GENOMIC DNA]</scope>
    <source>
        <strain evidence="2">JCM 18325</strain>
    </source>
</reference>
<proteinExistence type="predicted"/>
<dbReference type="EMBL" id="BAABJW010000001">
    <property type="protein sequence ID" value="GAA4798926.1"/>
    <property type="molecule type" value="Genomic_DNA"/>
</dbReference>
<evidence type="ECO:0000313" key="1">
    <source>
        <dbReference type="EMBL" id="GAA4798926.1"/>
    </source>
</evidence>
<sequence>MLKKWYISTLVIVLALFGIFSQQQVVLPNQEIVIQFTNAEVTTEDVQNTTDNIKKQLQDLGVDNIQVKQFENGNLKITYFSDANVASIKEMFSKEENLALDFNTPHQNSNEFPSNEDTIAYNLDVYEIQDGNDVDWNLNGINIVKIDTKSDRFFEPNSYLHISNIEYTNDDILRKQAYEAYKNIAFTLNHTSKSIPEVRAGPIC</sequence>
<name>A0ABP9BQZ3_9FLAO</name>
<keyword evidence="2" id="KW-1185">Reference proteome</keyword>